<dbReference type="Pfam" id="PF07336">
    <property type="entry name" value="ABATE"/>
    <property type="match status" value="1"/>
</dbReference>
<feature type="region of interest" description="Disordered" evidence="1">
    <location>
        <begin position="1"/>
        <end position="43"/>
    </location>
</feature>
<proteinExistence type="predicted"/>
<evidence type="ECO:0000313" key="4">
    <source>
        <dbReference type="Proteomes" id="UP001301132"/>
    </source>
</evidence>
<keyword evidence="4" id="KW-1185">Reference proteome</keyword>
<dbReference type="EMBL" id="JAPWHU010000374">
    <property type="protein sequence ID" value="MCZ4637614.1"/>
    <property type="molecule type" value="Genomic_DNA"/>
</dbReference>
<accession>A0ABT4P908</accession>
<comment type="caution">
    <text evidence="3">The sequence shown here is derived from an EMBL/GenBank/DDBJ whole genome shotgun (WGS) entry which is preliminary data.</text>
</comment>
<dbReference type="SUPFAM" id="SSF160904">
    <property type="entry name" value="Jann2411-like"/>
    <property type="match status" value="1"/>
</dbReference>
<dbReference type="InterPro" id="IPR023286">
    <property type="entry name" value="ABATE_dom_sf"/>
</dbReference>
<evidence type="ECO:0000259" key="2">
    <source>
        <dbReference type="Pfam" id="PF11706"/>
    </source>
</evidence>
<feature type="compositionally biased region" description="Pro residues" evidence="1">
    <location>
        <begin position="11"/>
        <end position="23"/>
    </location>
</feature>
<feature type="domain" description="Zinc finger CGNR" evidence="2">
    <location>
        <begin position="181"/>
        <end position="224"/>
    </location>
</feature>
<dbReference type="Pfam" id="PF11706">
    <property type="entry name" value="zf-CGNR"/>
    <property type="match status" value="1"/>
</dbReference>
<dbReference type="Gene3D" id="1.10.3300.10">
    <property type="entry name" value="Jann2411-like domain"/>
    <property type="match status" value="1"/>
</dbReference>
<evidence type="ECO:0000256" key="1">
    <source>
        <dbReference type="SAM" id="MobiDB-lite"/>
    </source>
</evidence>
<dbReference type="InterPro" id="IPR010852">
    <property type="entry name" value="ABATE"/>
</dbReference>
<evidence type="ECO:0000313" key="3">
    <source>
        <dbReference type="EMBL" id="MCZ4637614.1"/>
    </source>
</evidence>
<name>A0ABT4P908_9ACTN</name>
<sequence length="229" mass="25184">MSERVEEAPEPPEPPEPPGPPTSPRRSKSAAGPPPGLTLVSHEGRSYRFDPGALCLELLTTGGPGAFARWEVLHEPADLMTWVERSRLADGLDLSVDRADVARTRALRDALFLLAADRAHGRPLRRDHLEAVNSAAAEPPLVTRLEPDGTRGWAPGATGSRLLSTVARDAIELFTGPYADRIRECGAHNCFLLFVDTSRPGRRRWCAMEHCGNREKVRAHRARRAPDTR</sequence>
<dbReference type="PANTHER" id="PTHR35525">
    <property type="entry name" value="BLL6575 PROTEIN"/>
    <property type="match status" value="1"/>
</dbReference>
<reference evidence="3 4" key="1">
    <citation type="submission" date="2022-12" db="EMBL/GenBank/DDBJ databases">
        <authorList>
            <person name="Abashina T."/>
            <person name="Solyanikova I."/>
            <person name="Delegan Y."/>
        </authorList>
    </citation>
    <scope>NUCLEOTIDE SEQUENCE [LARGE SCALE GENOMIC DNA]</scope>
    <source>
        <strain evidence="3 4">IPS92ro</strain>
    </source>
</reference>
<gene>
    <name evidence="3" type="ORF">O3S69_26605</name>
</gene>
<protein>
    <submittedName>
        <fullName evidence="3">CGNR zinc finger domain-containing protein</fullName>
    </submittedName>
</protein>
<dbReference type="InterPro" id="IPR021005">
    <property type="entry name" value="Znf_CGNR"/>
</dbReference>
<organism evidence="3 4">
    <name type="scientific">Streptomyces rubrogriseus</name>
    <dbReference type="NCBI Taxonomy" id="194673"/>
    <lineage>
        <taxon>Bacteria</taxon>
        <taxon>Bacillati</taxon>
        <taxon>Actinomycetota</taxon>
        <taxon>Actinomycetes</taxon>
        <taxon>Kitasatosporales</taxon>
        <taxon>Streptomycetaceae</taxon>
        <taxon>Streptomyces</taxon>
        <taxon>Streptomyces violaceoruber group</taxon>
    </lineage>
</organism>
<dbReference type="PANTHER" id="PTHR35525:SF3">
    <property type="entry name" value="BLL6575 PROTEIN"/>
    <property type="match status" value="1"/>
</dbReference>
<dbReference type="Proteomes" id="UP001301132">
    <property type="component" value="Unassembled WGS sequence"/>
</dbReference>